<dbReference type="Proteomes" id="UP000438093">
    <property type="component" value="Unassembled WGS sequence"/>
</dbReference>
<organism evidence="4 5">
    <name type="scientific">Eggerthella guodeyinii</name>
    <dbReference type="NCBI Taxonomy" id="2690837"/>
    <lineage>
        <taxon>Bacteria</taxon>
        <taxon>Bacillati</taxon>
        <taxon>Actinomycetota</taxon>
        <taxon>Coriobacteriia</taxon>
        <taxon>Eggerthellales</taxon>
        <taxon>Eggerthellaceae</taxon>
        <taxon>Eggerthella</taxon>
    </lineage>
</organism>
<name>A0A6N7RMR8_9ACTN</name>
<gene>
    <name evidence="4" type="ORF">GJG86_07195</name>
</gene>
<sequence>MRKRLFALVAILTLVCSLAPSVAFSDEGGDSGALISVEIEIGADGTPVAAWGEGWRYDADAGRLTLDAGHAFSLTGAAYTGSTYNNGAIVGGEFSGSVYNSKAIEGGTFDDYVYNYEGSIVSGGVFNGGNNSVTNYGTIRGGEFNISVDSSGSIEDGTFNGGAQNYAGGTISGGTFGGMMFFNSGIIIDGVFDSDTTYNFGEIRNGTFGKAVESDGGTISGGTFASTGSVLSYYGGVIAGGTFNGPVSNCDSDFDPEYNRATITGGTFTGAVANHDTIEDGTFLGNVTNAGTIEGGFFALPVIEQGGVTIACVYPASATLTGLSIAEAEDAELVATYEKDSDESNRLTLVADEGYALPDAISVRCGTADGPQLVASVDYAYDAASGAIAIKKGSVAGPLFVVASGVVADEPPIPPDPTPSTSDPAPAPLPNPSPTGAAAPAVPSRATALAATGDGTLPQAALGIALLSGGALALCVANRRKRSRR</sequence>
<feature type="signal peptide" evidence="3">
    <location>
        <begin position="1"/>
        <end position="25"/>
    </location>
</feature>
<keyword evidence="3" id="KW-0732">Signal</keyword>
<feature type="chain" id="PRO_5026917109" description="LPXTG cell wall anchor domain-containing protein" evidence="3">
    <location>
        <begin position="26"/>
        <end position="485"/>
    </location>
</feature>
<keyword evidence="2" id="KW-0472">Membrane</keyword>
<keyword evidence="2" id="KW-0812">Transmembrane</keyword>
<evidence type="ECO:0000256" key="2">
    <source>
        <dbReference type="SAM" id="Phobius"/>
    </source>
</evidence>
<keyword evidence="2" id="KW-1133">Transmembrane helix</keyword>
<evidence type="ECO:0000256" key="1">
    <source>
        <dbReference type="SAM" id="MobiDB-lite"/>
    </source>
</evidence>
<evidence type="ECO:0000256" key="3">
    <source>
        <dbReference type="SAM" id="SignalP"/>
    </source>
</evidence>
<accession>A0A6N7RMR8</accession>
<dbReference type="RefSeq" id="WP_154333145.1">
    <property type="nucleotide sequence ID" value="NZ_VTFY01000004.1"/>
</dbReference>
<protein>
    <recommendedName>
        <fullName evidence="6">LPXTG cell wall anchor domain-containing protein</fullName>
    </recommendedName>
</protein>
<keyword evidence="5" id="KW-1185">Reference proteome</keyword>
<proteinExistence type="predicted"/>
<dbReference type="AlphaFoldDB" id="A0A6N7RMR8"/>
<comment type="caution">
    <text evidence="4">The sequence shown here is derived from an EMBL/GenBank/DDBJ whole genome shotgun (WGS) entry which is preliminary data.</text>
</comment>
<evidence type="ECO:0000313" key="5">
    <source>
        <dbReference type="Proteomes" id="UP000438093"/>
    </source>
</evidence>
<evidence type="ECO:0008006" key="6">
    <source>
        <dbReference type="Google" id="ProtNLM"/>
    </source>
</evidence>
<evidence type="ECO:0000313" key="4">
    <source>
        <dbReference type="EMBL" id="MRX82277.1"/>
    </source>
</evidence>
<feature type="transmembrane region" description="Helical" evidence="2">
    <location>
        <begin position="460"/>
        <end position="477"/>
    </location>
</feature>
<reference evidence="5" key="1">
    <citation type="submission" date="2019-08" db="EMBL/GenBank/DDBJ databases">
        <title>Arthrobacter sp. nov., isolated from plateau pika and Tibetan wild ass.</title>
        <authorList>
            <person name="Ge Y."/>
        </authorList>
    </citation>
    <scope>NUCLEOTIDE SEQUENCE [LARGE SCALE GENOMIC DNA]</scope>
    <source>
        <strain evidence="5">HF-4214</strain>
    </source>
</reference>
<dbReference type="EMBL" id="VTFY01000004">
    <property type="protein sequence ID" value="MRX82277.1"/>
    <property type="molecule type" value="Genomic_DNA"/>
</dbReference>
<feature type="region of interest" description="Disordered" evidence="1">
    <location>
        <begin position="411"/>
        <end position="442"/>
    </location>
</feature>